<evidence type="ECO:0000313" key="2">
    <source>
        <dbReference type="Proteomes" id="UP000318080"/>
    </source>
</evidence>
<gene>
    <name evidence="1" type="ORF">EJK80_10050</name>
</gene>
<sequence length="83" mass="9101">MLAWFNNAAEVKRLRAEVQRQAAVIEDLTQRLGLTAEDVNAYGVSDAERTLVAQGEPIKAIKAYRERTGADLLTGKRAIDSVS</sequence>
<dbReference type="STRING" id="1686286.GCA_900092335_00671"/>
<accession>A0A540R611</accession>
<name>A0A540R611_9CORY</name>
<dbReference type="GeneID" id="79851994"/>
<dbReference type="EMBL" id="VHIR01000016">
    <property type="protein sequence ID" value="TQE42854.1"/>
    <property type="molecule type" value="Genomic_DNA"/>
</dbReference>
<dbReference type="RefSeq" id="WP_066485831.1">
    <property type="nucleotide sequence ID" value="NZ_JADPQA010000007.1"/>
</dbReference>
<evidence type="ECO:0000313" key="1">
    <source>
        <dbReference type="EMBL" id="TQE42854.1"/>
    </source>
</evidence>
<reference evidence="1 2" key="1">
    <citation type="submission" date="2019-06" db="EMBL/GenBank/DDBJ databases">
        <title>Draft genome of C. phoceense Strain 272.</title>
        <authorList>
            <person name="Pacheco L.G.C."/>
            <person name="Barberis C.M."/>
            <person name="Almuzara M.N."/>
            <person name="Traglia G.M."/>
            <person name="Santos C.S."/>
            <person name="Rocha D.J.P.G."/>
            <person name="Aguiar E.R.G.R."/>
            <person name="Vay C.A."/>
        </authorList>
    </citation>
    <scope>NUCLEOTIDE SEQUENCE [LARGE SCALE GENOMIC DNA]</scope>
    <source>
        <strain evidence="1 2">272</strain>
    </source>
</reference>
<dbReference type="Proteomes" id="UP000318080">
    <property type="component" value="Unassembled WGS sequence"/>
</dbReference>
<dbReference type="AlphaFoldDB" id="A0A540R611"/>
<organism evidence="1 2">
    <name type="scientific">Corynebacterium phoceense</name>
    <dbReference type="NCBI Taxonomy" id="1686286"/>
    <lineage>
        <taxon>Bacteria</taxon>
        <taxon>Bacillati</taxon>
        <taxon>Actinomycetota</taxon>
        <taxon>Actinomycetes</taxon>
        <taxon>Mycobacteriales</taxon>
        <taxon>Corynebacteriaceae</taxon>
        <taxon>Corynebacterium</taxon>
    </lineage>
</organism>
<keyword evidence="2" id="KW-1185">Reference proteome</keyword>
<comment type="caution">
    <text evidence="1">The sequence shown here is derived from an EMBL/GenBank/DDBJ whole genome shotgun (WGS) entry which is preliminary data.</text>
</comment>
<keyword evidence="1" id="KW-0687">Ribonucleoprotein</keyword>
<proteinExistence type="predicted"/>
<protein>
    <submittedName>
        <fullName evidence="1">50S ribosomal protein L7/L12</fullName>
    </submittedName>
</protein>
<dbReference type="GO" id="GO:0005840">
    <property type="term" value="C:ribosome"/>
    <property type="evidence" value="ECO:0007669"/>
    <property type="project" value="UniProtKB-KW"/>
</dbReference>
<keyword evidence="1" id="KW-0689">Ribosomal protein</keyword>